<protein>
    <submittedName>
        <fullName>Phosphoinositide-specific phospholipase C isozyme C1</fullName>
    </submittedName>
</protein>
<dbReference type="AlphaFoldDB" id="Q9TRF9"/>
<name>Q9TRF9_BOVIN</name>
<feature type="region of interest" description="Disordered" evidence="1">
    <location>
        <begin position="1"/>
        <end position="23"/>
    </location>
</feature>
<reference key="1">
    <citation type="journal article" date="1993" name="J. Biol. Chem.">
        <title>Purification of a novel phospholipase C isozyme from bovine cerebellum.</title>
        <authorList>
            <person name="Min D.S."/>
            <person name="Kim D.M."/>
            <person name="Lee Y.H."/>
            <person name="Seo J."/>
            <person name="Suh P.-G."/>
            <person name="Ryu S.H."/>
        </authorList>
    </citation>
    <scope>PROTEIN SEQUENCE</scope>
</reference>
<keyword id="KW-0903">Direct protein sequencing</keyword>
<accession>Q9TRF9</accession>
<proteinExistence type="evidence at protein level"/>
<organism>
    <name type="scientific">Bos taurus</name>
    <name type="common">Bovine</name>
    <dbReference type="NCBI Taxonomy" id="9913"/>
    <lineage>
        <taxon>Eukaryota</taxon>
        <taxon>Metazoa</taxon>
        <taxon>Chordata</taxon>
        <taxon>Craniata</taxon>
        <taxon>Vertebrata</taxon>
        <taxon>Euteleostomi</taxon>
        <taxon>Mammalia</taxon>
        <taxon>Eutheria</taxon>
        <taxon>Laurasiatheria</taxon>
        <taxon>Artiodactyla</taxon>
        <taxon>Ruminantia</taxon>
        <taxon>Pecora</taxon>
        <taxon>Bovidae</taxon>
        <taxon>Bovinae</taxon>
        <taxon>Bos</taxon>
    </lineage>
</organism>
<evidence type="ECO:0000256" key="1">
    <source>
        <dbReference type="SAM" id="MobiDB-lite"/>
    </source>
</evidence>
<dbReference type="HOGENOM" id="CLU_002738_2_1_1"/>
<sequence length="23" mass="2494">SMMEAGESAAPVNILEDDNEEEI</sequence>